<dbReference type="HOGENOM" id="CLU_026673_9_0_7"/>
<dbReference type="STRING" id="706587.Desti_2994"/>
<evidence type="ECO:0000256" key="3">
    <source>
        <dbReference type="ARBA" id="ARBA00022723"/>
    </source>
</evidence>
<comment type="cofactor">
    <cofactor evidence="1">
        <name>Zn(2+)</name>
        <dbReference type="ChEBI" id="CHEBI:29105"/>
    </cofactor>
</comment>
<dbReference type="CDD" id="cd08255">
    <property type="entry name" value="2-desacetyl-2-hydroxyethyl_bacteriochlorophyllide_like"/>
    <property type="match status" value="1"/>
</dbReference>
<dbReference type="Proteomes" id="UP000006055">
    <property type="component" value="Chromosome"/>
</dbReference>
<dbReference type="PANTHER" id="PTHR43350:SF19">
    <property type="entry name" value="D-GULOSIDE 3-DEHYDROGENASE"/>
    <property type="match status" value="1"/>
</dbReference>
<dbReference type="InterPro" id="IPR036291">
    <property type="entry name" value="NAD(P)-bd_dom_sf"/>
</dbReference>
<organism evidence="6 7">
    <name type="scientific">Desulfomonile tiedjei (strain ATCC 49306 / DSM 6799 / DCB-1)</name>
    <dbReference type="NCBI Taxonomy" id="706587"/>
    <lineage>
        <taxon>Bacteria</taxon>
        <taxon>Pseudomonadati</taxon>
        <taxon>Thermodesulfobacteriota</taxon>
        <taxon>Desulfomonilia</taxon>
        <taxon>Desulfomonilales</taxon>
        <taxon>Desulfomonilaceae</taxon>
        <taxon>Desulfomonile</taxon>
    </lineage>
</organism>
<evidence type="ECO:0000256" key="5">
    <source>
        <dbReference type="ARBA" id="ARBA00023002"/>
    </source>
</evidence>
<dbReference type="GO" id="GO:0046872">
    <property type="term" value="F:metal ion binding"/>
    <property type="evidence" value="ECO:0007669"/>
    <property type="project" value="UniProtKB-KW"/>
</dbReference>
<reference evidence="7" key="1">
    <citation type="submission" date="2012-06" db="EMBL/GenBank/DDBJ databases">
        <title>Complete sequence of chromosome of Desulfomonile tiedjei DSM 6799.</title>
        <authorList>
            <person name="Lucas S."/>
            <person name="Copeland A."/>
            <person name="Lapidus A."/>
            <person name="Glavina del Rio T."/>
            <person name="Dalin E."/>
            <person name="Tice H."/>
            <person name="Bruce D."/>
            <person name="Goodwin L."/>
            <person name="Pitluck S."/>
            <person name="Peters L."/>
            <person name="Ovchinnikova G."/>
            <person name="Zeytun A."/>
            <person name="Lu M."/>
            <person name="Kyrpides N."/>
            <person name="Mavromatis K."/>
            <person name="Ivanova N."/>
            <person name="Brettin T."/>
            <person name="Detter J.C."/>
            <person name="Han C."/>
            <person name="Larimer F."/>
            <person name="Land M."/>
            <person name="Hauser L."/>
            <person name="Markowitz V."/>
            <person name="Cheng J.-F."/>
            <person name="Hugenholtz P."/>
            <person name="Woyke T."/>
            <person name="Wu D."/>
            <person name="Spring S."/>
            <person name="Schroeder M."/>
            <person name="Brambilla E."/>
            <person name="Klenk H.-P."/>
            <person name="Eisen J.A."/>
        </authorList>
    </citation>
    <scope>NUCLEOTIDE SEQUENCE [LARGE SCALE GENOMIC DNA]</scope>
    <source>
        <strain evidence="7">ATCC 49306 / DSM 6799 / DCB-1</strain>
    </source>
</reference>
<evidence type="ECO:0000256" key="2">
    <source>
        <dbReference type="ARBA" id="ARBA00008072"/>
    </source>
</evidence>
<dbReference type="KEGG" id="dti:Desti_2994"/>
<keyword evidence="4" id="KW-0862">Zinc</keyword>
<dbReference type="InterPro" id="IPR011032">
    <property type="entry name" value="GroES-like_sf"/>
</dbReference>
<evidence type="ECO:0000256" key="1">
    <source>
        <dbReference type="ARBA" id="ARBA00001947"/>
    </source>
</evidence>
<comment type="similarity">
    <text evidence="2">Belongs to the zinc-containing alcohol dehydrogenase family.</text>
</comment>
<dbReference type="PANTHER" id="PTHR43350">
    <property type="entry name" value="NAD-DEPENDENT ALCOHOL DEHYDROGENASE"/>
    <property type="match status" value="1"/>
</dbReference>
<keyword evidence="5" id="KW-0560">Oxidoreductase</keyword>
<evidence type="ECO:0000256" key="4">
    <source>
        <dbReference type="ARBA" id="ARBA00022833"/>
    </source>
</evidence>
<dbReference type="GO" id="GO:0016491">
    <property type="term" value="F:oxidoreductase activity"/>
    <property type="evidence" value="ECO:0007669"/>
    <property type="project" value="UniProtKB-KW"/>
</dbReference>
<name>I4C7W9_DESTA</name>
<proteinExistence type="inferred from homology"/>
<gene>
    <name evidence="6" type="ordered locus">Desti_2994</name>
</gene>
<dbReference type="OrthoDB" id="9781588at2"/>
<dbReference type="Gene3D" id="3.40.50.720">
    <property type="entry name" value="NAD(P)-binding Rossmann-like Domain"/>
    <property type="match status" value="1"/>
</dbReference>
<dbReference type="SUPFAM" id="SSF50129">
    <property type="entry name" value="GroES-like"/>
    <property type="match status" value="1"/>
</dbReference>
<protein>
    <submittedName>
        <fullName evidence="6">Theronine dehydrogenase-like Zn-dependent dehydrogenase</fullName>
    </submittedName>
</protein>
<keyword evidence="7" id="KW-1185">Reference proteome</keyword>
<dbReference type="eggNOG" id="COG1063">
    <property type="taxonomic scope" value="Bacteria"/>
</dbReference>
<dbReference type="Gene3D" id="3.90.180.10">
    <property type="entry name" value="Medium-chain alcohol dehydrogenases, catalytic domain"/>
    <property type="match status" value="2"/>
</dbReference>
<sequence>MKNLSVHFVEPYRVEPREEPVPIMASDQVLVKTICSAISPGTEMLVYRGQWPANLAIDESIPALGGTFSYPLKYGYACVGEIVETGASVSREWLGKSVFSFNPHESYFTAKPEHLISLPESLNPEEAAFIPNMETAVSFLMDGKPLIGERVVVIGQGVVGLLTAGLLAKLPLGLLLSLDNFPLRREKSRGMGARSLDPADGHTLPEIQDLLGLNGLQGGADLVYELSGNPKALDTAIALTGLGGRIVVGSWYGEKKAELDLGGRFHRARIKLISSQVSTMAPEFTGLWTKARRLTTAIAALSTVRPAELITHRFKIDRAAEAYEILDKHPEQAVQVILEYGGNYA</sequence>
<evidence type="ECO:0000313" key="6">
    <source>
        <dbReference type="EMBL" id="AFM25660.1"/>
    </source>
</evidence>
<dbReference type="SUPFAM" id="SSF51735">
    <property type="entry name" value="NAD(P)-binding Rossmann-fold domains"/>
    <property type="match status" value="1"/>
</dbReference>
<dbReference type="EMBL" id="CP003360">
    <property type="protein sequence ID" value="AFM25660.1"/>
    <property type="molecule type" value="Genomic_DNA"/>
</dbReference>
<keyword evidence="3" id="KW-0479">Metal-binding</keyword>
<accession>I4C7W9</accession>
<evidence type="ECO:0000313" key="7">
    <source>
        <dbReference type="Proteomes" id="UP000006055"/>
    </source>
</evidence>
<dbReference type="AlphaFoldDB" id="I4C7W9"/>
<dbReference type="RefSeq" id="WP_014810797.1">
    <property type="nucleotide sequence ID" value="NC_018025.1"/>
</dbReference>